<evidence type="ECO:0000313" key="2">
    <source>
        <dbReference type="EMBL" id="VDH93382.1"/>
    </source>
</evidence>
<name>A0A8B6BPR7_MYTGA</name>
<sequence>MRFCALIAILVIASAFVEGSIPVGEGCNNRLQGNQVERNGIIESEKVVVSCDEQGSVDFMDVGMEEVLNMVGVQTKNDIYQMLSF</sequence>
<dbReference type="Proteomes" id="UP000596742">
    <property type="component" value="Unassembled WGS sequence"/>
</dbReference>
<comment type="caution">
    <text evidence="2">The sequence shown here is derived from an EMBL/GenBank/DDBJ whole genome shotgun (WGS) entry which is preliminary data.</text>
</comment>
<keyword evidence="3" id="KW-1185">Reference proteome</keyword>
<accession>A0A8B6BPR7</accession>
<feature type="chain" id="PRO_5032680022" evidence="1">
    <location>
        <begin position="20"/>
        <end position="85"/>
    </location>
</feature>
<evidence type="ECO:0000313" key="3">
    <source>
        <dbReference type="Proteomes" id="UP000596742"/>
    </source>
</evidence>
<keyword evidence="1" id="KW-0732">Signal</keyword>
<organism evidence="2 3">
    <name type="scientific">Mytilus galloprovincialis</name>
    <name type="common">Mediterranean mussel</name>
    <dbReference type="NCBI Taxonomy" id="29158"/>
    <lineage>
        <taxon>Eukaryota</taxon>
        <taxon>Metazoa</taxon>
        <taxon>Spiralia</taxon>
        <taxon>Lophotrochozoa</taxon>
        <taxon>Mollusca</taxon>
        <taxon>Bivalvia</taxon>
        <taxon>Autobranchia</taxon>
        <taxon>Pteriomorphia</taxon>
        <taxon>Mytilida</taxon>
        <taxon>Mytiloidea</taxon>
        <taxon>Mytilidae</taxon>
        <taxon>Mytilinae</taxon>
        <taxon>Mytilus</taxon>
    </lineage>
</organism>
<reference evidence="2" key="1">
    <citation type="submission" date="2018-11" db="EMBL/GenBank/DDBJ databases">
        <authorList>
            <person name="Alioto T."/>
            <person name="Alioto T."/>
        </authorList>
    </citation>
    <scope>NUCLEOTIDE SEQUENCE</scope>
</reference>
<dbReference type="AlphaFoldDB" id="A0A8B6BPR7"/>
<evidence type="ECO:0000256" key="1">
    <source>
        <dbReference type="SAM" id="SignalP"/>
    </source>
</evidence>
<gene>
    <name evidence="2" type="ORF">MGAL_10B070049</name>
</gene>
<feature type="signal peptide" evidence="1">
    <location>
        <begin position="1"/>
        <end position="19"/>
    </location>
</feature>
<dbReference type="EMBL" id="UYJE01000442">
    <property type="protein sequence ID" value="VDH93382.1"/>
    <property type="molecule type" value="Genomic_DNA"/>
</dbReference>
<protein>
    <submittedName>
        <fullName evidence="2">Uncharacterized protein</fullName>
    </submittedName>
</protein>
<proteinExistence type="predicted"/>